<dbReference type="Pfam" id="PF00293">
    <property type="entry name" value="NUDIX"/>
    <property type="match status" value="1"/>
</dbReference>
<dbReference type="Proteomes" id="UP001595829">
    <property type="component" value="Unassembled WGS sequence"/>
</dbReference>
<evidence type="ECO:0000256" key="3">
    <source>
        <dbReference type="RuleBase" id="RU003476"/>
    </source>
</evidence>
<proteinExistence type="inferred from homology"/>
<evidence type="ECO:0000256" key="1">
    <source>
        <dbReference type="ARBA" id="ARBA00005582"/>
    </source>
</evidence>
<gene>
    <name evidence="5" type="ORF">ACFPM3_03835</name>
</gene>
<dbReference type="InterPro" id="IPR020476">
    <property type="entry name" value="Nudix_hydrolase"/>
</dbReference>
<dbReference type="InterPro" id="IPR020084">
    <property type="entry name" value="NUDIX_hydrolase_CS"/>
</dbReference>
<evidence type="ECO:0000259" key="4">
    <source>
        <dbReference type="PROSITE" id="PS51462"/>
    </source>
</evidence>
<name>A0ABV9X8X5_9ACTN</name>
<protein>
    <submittedName>
        <fullName evidence="5">NUDIX hydrolase</fullName>
    </submittedName>
</protein>
<dbReference type="PROSITE" id="PS00893">
    <property type="entry name" value="NUDIX_BOX"/>
    <property type="match status" value="1"/>
</dbReference>
<dbReference type="PANTHER" id="PTHR16099">
    <property type="entry name" value="8-OXO-DGTP DIPHOSPHATES NUDT15"/>
    <property type="match status" value="1"/>
</dbReference>
<dbReference type="CDD" id="cd04678">
    <property type="entry name" value="NUDIX_MTH2_Nudt15"/>
    <property type="match status" value="1"/>
</dbReference>
<organism evidence="5 6">
    <name type="scientific">Streptomyces coeruleoprunus</name>
    <dbReference type="NCBI Taxonomy" id="285563"/>
    <lineage>
        <taxon>Bacteria</taxon>
        <taxon>Bacillati</taxon>
        <taxon>Actinomycetota</taxon>
        <taxon>Actinomycetes</taxon>
        <taxon>Kitasatosporales</taxon>
        <taxon>Streptomycetaceae</taxon>
        <taxon>Streptomyces</taxon>
    </lineage>
</organism>
<evidence type="ECO:0000313" key="6">
    <source>
        <dbReference type="Proteomes" id="UP001595829"/>
    </source>
</evidence>
<dbReference type="SUPFAM" id="SSF55811">
    <property type="entry name" value="Nudix"/>
    <property type="match status" value="1"/>
</dbReference>
<comment type="similarity">
    <text evidence="1 3">Belongs to the Nudix hydrolase family.</text>
</comment>
<accession>A0ABV9X8X5</accession>
<evidence type="ECO:0000313" key="5">
    <source>
        <dbReference type="EMBL" id="MFC5021282.1"/>
    </source>
</evidence>
<dbReference type="GO" id="GO:0016787">
    <property type="term" value="F:hydrolase activity"/>
    <property type="evidence" value="ECO:0007669"/>
    <property type="project" value="UniProtKB-KW"/>
</dbReference>
<keyword evidence="2 3" id="KW-0378">Hydrolase</keyword>
<feature type="domain" description="Nudix hydrolase" evidence="4">
    <location>
        <begin position="9"/>
        <end position="140"/>
    </location>
</feature>
<dbReference type="PANTHER" id="PTHR16099:SF5">
    <property type="entry name" value="NUCLEOTIDE TRIPHOSPHATE DIPHOSPHATASE NUDT15"/>
    <property type="match status" value="1"/>
</dbReference>
<dbReference type="PROSITE" id="PS51462">
    <property type="entry name" value="NUDIX"/>
    <property type="match status" value="1"/>
</dbReference>
<keyword evidence="6" id="KW-1185">Reference proteome</keyword>
<dbReference type="EMBL" id="JBHSJD010000002">
    <property type="protein sequence ID" value="MFC5021282.1"/>
    <property type="molecule type" value="Genomic_DNA"/>
</dbReference>
<dbReference type="InterPro" id="IPR015797">
    <property type="entry name" value="NUDIX_hydrolase-like_dom_sf"/>
</dbReference>
<dbReference type="InterPro" id="IPR000086">
    <property type="entry name" value="NUDIX_hydrolase_dom"/>
</dbReference>
<dbReference type="RefSeq" id="WP_345693255.1">
    <property type="nucleotide sequence ID" value="NZ_BAABIT010000001.1"/>
</dbReference>
<reference evidence="6" key="1">
    <citation type="journal article" date="2019" name="Int. J. Syst. Evol. Microbiol.">
        <title>The Global Catalogue of Microorganisms (GCM) 10K type strain sequencing project: providing services to taxonomists for standard genome sequencing and annotation.</title>
        <authorList>
            <consortium name="The Broad Institute Genomics Platform"/>
            <consortium name="The Broad Institute Genome Sequencing Center for Infectious Disease"/>
            <person name="Wu L."/>
            <person name="Ma J."/>
        </authorList>
    </citation>
    <scope>NUCLEOTIDE SEQUENCE [LARGE SCALE GENOMIC DNA]</scope>
    <source>
        <strain evidence="6">CGMCC 4.1648</strain>
    </source>
</reference>
<sequence length="151" mass="15770">MGASPGLRGPVVGVGAVLLRPDGALLVGRRVKRGEPATWSLPGGHVEAGETFEEAAVREVAEETGIGAVADPRAFTVVLHTAGERTHVTAGVTLRTTAPDPVARVTEPDVCDGWTWVRPDALPAPLFPPSAAVLTVWRGAPLPEGWTAYPR</sequence>
<dbReference type="PRINTS" id="PR00502">
    <property type="entry name" value="NUDIXFAMILY"/>
</dbReference>
<dbReference type="Gene3D" id="3.90.79.10">
    <property type="entry name" value="Nucleoside Triphosphate Pyrophosphohydrolase"/>
    <property type="match status" value="1"/>
</dbReference>
<evidence type="ECO:0000256" key="2">
    <source>
        <dbReference type="ARBA" id="ARBA00022801"/>
    </source>
</evidence>
<comment type="caution">
    <text evidence="5">The sequence shown here is derived from an EMBL/GenBank/DDBJ whole genome shotgun (WGS) entry which is preliminary data.</text>
</comment>